<dbReference type="Proteomes" id="UP000676336">
    <property type="component" value="Unassembled WGS sequence"/>
</dbReference>
<sequence length="51" mass="5966">MMLILTYRKEGYPIKRLDITDRSDWKVIQHLSNVLEAGDIGKCARFHSCNE</sequence>
<evidence type="ECO:0000313" key="2">
    <source>
        <dbReference type="EMBL" id="CAF4516119.1"/>
    </source>
</evidence>
<dbReference type="EMBL" id="CAJOBI010085317">
    <property type="protein sequence ID" value="CAF4516119.1"/>
    <property type="molecule type" value="Genomic_DNA"/>
</dbReference>
<name>A0A816H0X7_9BILA</name>
<evidence type="ECO:0000313" key="3">
    <source>
        <dbReference type="EMBL" id="CAF4557849.1"/>
    </source>
</evidence>
<dbReference type="EMBL" id="CAJNOW010020523">
    <property type="protein sequence ID" value="CAF1679918.1"/>
    <property type="molecule type" value="Genomic_DNA"/>
</dbReference>
<proteinExistence type="predicted"/>
<feature type="non-terminal residue" evidence="1">
    <location>
        <position position="51"/>
    </location>
</feature>
<evidence type="ECO:0000313" key="1">
    <source>
        <dbReference type="EMBL" id="CAF1679918.1"/>
    </source>
</evidence>
<gene>
    <name evidence="3" type="ORF">GIL414_LOCUS37125</name>
    <name evidence="1" type="ORF">KQP761_LOCUS36299</name>
    <name evidence="2" type="ORF">SMN809_LOCUS35592</name>
</gene>
<comment type="caution">
    <text evidence="1">The sequence shown here is derived from an EMBL/GenBank/DDBJ whole genome shotgun (WGS) entry which is preliminary data.</text>
</comment>
<protein>
    <submittedName>
        <fullName evidence="1">Uncharacterized protein</fullName>
    </submittedName>
</protein>
<dbReference type="Proteomes" id="UP000663834">
    <property type="component" value="Unassembled WGS sequence"/>
</dbReference>
<evidence type="ECO:0000313" key="4">
    <source>
        <dbReference type="Proteomes" id="UP000663834"/>
    </source>
</evidence>
<dbReference type="EMBL" id="CAJOBJ010094436">
    <property type="protein sequence ID" value="CAF4557849.1"/>
    <property type="molecule type" value="Genomic_DNA"/>
</dbReference>
<reference evidence="1" key="1">
    <citation type="submission" date="2021-02" db="EMBL/GenBank/DDBJ databases">
        <authorList>
            <person name="Nowell W R."/>
        </authorList>
    </citation>
    <scope>NUCLEOTIDE SEQUENCE</scope>
</reference>
<accession>A0A816H0X7</accession>
<dbReference type="Proteomes" id="UP000681720">
    <property type="component" value="Unassembled WGS sequence"/>
</dbReference>
<organism evidence="1 4">
    <name type="scientific">Rotaria magnacalcarata</name>
    <dbReference type="NCBI Taxonomy" id="392030"/>
    <lineage>
        <taxon>Eukaryota</taxon>
        <taxon>Metazoa</taxon>
        <taxon>Spiralia</taxon>
        <taxon>Gnathifera</taxon>
        <taxon>Rotifera</taxon>
        <taxon>Eurotatoria</taxon>
        <taxon>Bdelloidea</taxon>
        <taxon>Philodinida</taxon>
        <taxon>Philodinidae</taxon>
        <taxon>Rotaria</taxon>
    </lineage>
</organism>
<dbReference type="AlphaFoldDB" id="A0A816H0X7"/>